<protein>
    <recommendedName>
        <fullName evidence="11">RING-CH-type domain-containing protein</fullName>
    </recommendedName>
</protein>
<name>A0ABN9W3Q2_9DINO</name>
<keyword evidence="9" id="KW-0472">Membrane</keyword>
<keyword evidence="2" id="KW-0808">Transferase</keyword>
<evidence type="ECO:0000256" key="5">
    <source>
        <dbReference type="ARBA" id="ARBA00022771"/>
    </source>
</evidence>
<feature type="region of interest" description="Disordered" evidence="10">
    <location>
        <begin position="38"/>
        <end position="95"/>
    </location>
</feature>
<gene>
    <name evidence="12" type="ORF">PCOR1329_LOCUS63723</name>
</gene>
<evidence type="ECO:0000256" key="10">
    <source>
        <dbReference type="SAM" id="MobiDB-lite"/>
    </source>
</evidence>
<evidence type="ECO:0000313" key="12">
    <source>
        <dbReference type="EMBL" id="CAK0880633.1"/>
    </source>
</evidence>
<dbReference type="Pfam" id="PF12906">
    <property type="entry name" value="RINGv"/>
    <property type="match status" value="1"/>
</dbReference>
<evidence type="ECO:0000313" key="13">
    <source>
        <dbReference type="Proteomes" id="UP001189429"/>
    </source>
</evidence>
<keyword evidence="5" id="KW-0863">Zinc-finger</keyword>
<evidence type="ECO:0000256" key="3">
    <source>
        <dbReference type="ARBA" id="ARBA00022692"/>
    </source>
</evidence>
<keyword evidence="3" id="KW-0812">Transmembrane</keyword>
<dbReference type="InterPro" id="IPR011016">
    <property type="entry name" value="Znf_RING-CH"/>
</dbReference>
<proteinExistence type="predicted"/>
<keyword evidence="7" id="KW-0862">Zinc</keyword>
<organism evidence="12 13">
    <name type="scientific">Prorocentrum cordatum</name>
    <dbReference type="NCBI Taxonomy" id="2364126"/>
    <lineage>
        <taxon>Eukaryota</taxon>
        <taxon>Sar</taxon>
        <taxon>Alveolata</taxon>
        <taxon>Dinophyceae</taxon>
        <taxon>Prorocentrales</taxon>
        <taxon>Prorocentraceae</taxon>
        <taxon>Prorocentrum</taxon>
    </lineage>
</organism>
<reference evidence="12" key="1">
    <citation type="submission" date="2023-10" db="EMBL/GenBank/DDBJ databases">
        <authorList>
            <person name="Chen Y."/>
            <person name="Shah S."/>
            <person name="Dougan E. K."/>
            <person name="Thang M."/>
            <person name="Chan C."/>
        </authorList>
    </citation>
    <scope>NUCLEOTIDE SEQUENCE [LARGE SCALE GENOMIC DNA]</scope>
</reference>
<evidence type="ECO:0000256" key="9">
    <source>
        <dbReference type="ARBA" id="ARBA00023136"/>
    </source>
</evidence>
<sequence length="197" mass="21023">MQTIGLPTMRRRRAPPRCAAEPKRASLLLAVRSRACSPRLGGAATRRRRPEGAAGGAAGAAVCREAPPRRPSARPSSLPQPRPAPSHSSPLPHLPLSACGPADLARARAAMPARGGGSSQVPHAVRALQDPAELEACWICLGEERNSAELGRLCSPCACRGSQGYVHMRCLKQWVQKSVDNTYGRDVLRTLRCPTCK</sequence>
<accession>A0ABN9W3Q2</accession>
<keyword evidence="13" id="KW-1185">Reference proteome</keyword>
<dbReference type="PANTHER" id="PTHR46065">
    <property type="entry name" value="E3 UBIQUITIN-PROTEIN LIGASE MARCH 2/3 FAMILY MEMBER"/>
    <property type="match status" value="1"/>
</dbReference>
<evidence type="ECO:0000256" key="6">
    <source>
        <dbReference type="ARBA" id="ARBA00022786"/>
    </source>
</evidence>
<evidence type="ECO:0000256" key="2">
    <source>
        <dbReference type="ARBA" id="ARBA00022679"/>
    </source>
</evidence>
<comment type="subcellular location">
    <subcellularLocation>
        <location evidence="1">Membrane</location>
        <topology evidence="1">Multi-pass membrane protein</topology>
    </subcellularLocation>
</comment>
<evidence type="ECO:0000259" key="11">
    <source>
        <dbReference type="PROSITE" id="PS51292"/>
    </source>
</evidence>
<dbReference type="Gene3D" id="3.30.40.10">
    <property type="entry name" value="Zinc/RING finger domain, C3HC4 (zinc finger)"/>
    <property type="match status" value="1"/>
</dbReference>
<dbReference type="SMART" id="SM00744">
    <property type="entry name" value="RINGv"/>
    <property type="match status" value="1"/>
</dbReference>
<keyword evidence="8" id="KW-1133">Transmembrane helix</keyword>
<evidence type="ECO:0000256" key="1">
    <source>
        <dbReference type="ARBA" id="ARBA00004141"/>
    </source>
</evidence>
<dbReference type="Proteomes" id="UP001189429">
    <property type="component" value="Unassembled WGS sequence"/>
</dbReference>
<dbReference type="InterPro" id="IPR013083">
    <property type="entry name" value="Znf_RING/FYVE/PHD"/>
</dbReference>
<dbReference type="PANTHER" id="PTHR46065:SF3">
    <property type="entry name" value="FI20425P1"/>
    <property type="match status" value="1"/>
</dbReference>
<keyword evidence="6" id="KW-0833">Ubl conjugation pathway</keyword>
<dbReference type="SUPFAM" id="SSF57850">
    <property type="entry name" value="RING/U-box"/>
    <property type="match status" value="1"/>
</dbReference>
<evidence type="ECO:0000256" key="8">
    <source>
        <dbReference type="ARBA" id="ARBA00022989"/>
    </source>
</evidence>
<dbReference type="PROSITE" id="PS51292">
    <property type="entry name" value="ZF_RING_CH"/>
    <property type="match status" value="1"/>
</dbReference>
<evidence type="ECO:0000256" key="4">
    <source>
        <dbReference type="ARBA" id="ARBA00022723"/>
    </source>
</evidence>
<dbReference type="EMBL" id="CAUYUJ010018099">
    <property type="protein sequence ID" value="CAK0880633.1"/>
    <property type="molecule type" value="Genomic_DNA"/>
</dbReference>
<feature type="non-terminal residue" evidence="12">
    <location>
        <position position="197"/>
    </location>
</feature>
<feature type="domain" description="RING-CH-type" evidence="11">
    <location>
        <begin position="129"/>
        <end position="197"/>
    </location>
</feature>
<comment type="caution">
    <text evidence="12">The sequence shown here is derived from an EMBL/GenBank/DDBJ whole genome shotgun (WGS) entry which is preliminary data.</text>
</comment>
<feature type="region of interest" description="Disordered" evidence="10">
    <location>
        <begin position="1"/>
        <end position="20"/>
    </location>
</feature>
<dbReference type="CDD" id="cd16495">
    <property type="entry name" value="RING_CH-C4HC3_MARCH"/>
    <property type="match status" value="1"/>
</dbReference>
<evidence type="ECO:0000256" key="7">
    <source>
        <dbReference type="ARBA" id="ARBA00022833"/>
    </source>
</evidence>
<feature type="compositionally biased region" description="Low complexity" evidence="10">
    <location>
        <begin position="85"/>
        <end position="95"/>
    </location>
</feature>
<keyword evidence="4" id="KW-0479">Metal-binding</keyword>